<dbReference type="RefSeq" id="WP_012303385.1">
    <property type="nucleotide sequence ID" value="NZ_CP009792.1"/>
</dbReference>
<feature type="domain" description="Putative tail fiber protein gp53-like C-terminal" evidence="4">
    <location>
        <begin position="322"/>
        <end position="395"/>
    </location>
</feature>
<dbReference type="Pfam" id="PF03406">
    <property type="entry name" value="Phage_fiber_2"/>
    <property type="match status" value="1"/>
</dbReference>
<dbReference type="Gene3D" id="2.60.40.3940">
    <property type="match status" value="1"/>
</dbReference>
<sequence length="408" mass="42109">MKNIMPPINTPDNAFHDGNPATGEQGTIVPGAWLNNVQSGVISIQQELLSVLTKAGIEIDETKQDQLVTAITKLITQGIPELPSASLAQKGIVQLSSATNSDSETLAATSKAVKTANDAALKIVNNLSEIAAAGPGAVLAAITNLNLLTTVNRANGSLQSASNLSEINLSGPAAMAAAVANLGLTEAAAAVANALKKSANLSDVANPAAALKNIGGFAVRGPLDSKNLNLIGNTDEIGVWYQITDAVTENNNYPVRASGTLLVMPSAYGCQQEYTSYSGLKFVRGLSAVWSGSGPWQAWQQISAQQPKAVTTSDYIRIPDVPGGLIIQWFAGNTSMGEASMGPLSFPIAFPSACIFSSVSTLGNGTGACDQMFQVTSTNRNSITLFSQVFGSGSVPGTAIPLILVIGY</sequence>
<dbReference type="InterPro" id="IPR051934">
    <property type="entry name" value="Phage_Tail_Fiber_Structural"/>
</dbReference>
<dbReference type="CDD" id="cd19958">
    <property type="entry name" value="pyocin_knob"/>
    <property type="match status" value="1"/>
</dbReference>
<evidence type="ECO:0000259" key="4">
    <source>
        <dbReference type="Pfam" id="PF21882"/>
    </source>
</evidence>
<name>A0A0H3B0A7_YERPY</name>
<dbReference type="GO" id="GO:0046718">
    <property type="term" value="P:symbiont entry into host cell"/>
    <property type="evidence" value="ECO:0007669"/>
    <property type="project" value="InterPro"/>
</dbReference>
<dbReference type="PATRIC" id="fig|502800.11.peg.790"/>
<dbReference type="PANTHER" id="PTHR35191:SF1">
    <property type="entry name" value="PROPHAGE SIDE TAIL FIBER PROTEIN HOMOLOG STFQ-RELATED"/>
    <property type="match status" value="1"/>
</dbReference>
<feature type="region of interest" description="Disordered" evidence="3">
    <location>
        <begin position="1"/>
        <end position="23"/>
    </location>
</feature>
<evidence type="ECO:0000256" key="3">
    <source>
        <dbReference type="SAM" id="MobiDB-lite"/>
    </source>
</evidence>
<dbReference type="AlphaFoldDB" id="A0A0H3B0A7"/>
<dbReference type="EMBL" id="CP000950">
    <property type="protein sequence ID" value="ACA66496.1"/>
    <property type="molecule type" value="Genomic_DNA"/>
</dbReference>
<dbReference type="InterPro" id="IPR054075">
    <property type="entry name" value="Gp53-like_C"/>
</dbReference>
<organism evidence="5">
    <name type="scientific">Yersinia pseudotuberculosis serotype O:3 (strain YPIII)</name>
    <dbReference type="NCBI Taxonomy" id="502800"/>
    <lineage>
        <taxon>Bacteria</taxon>
        <taxon>Pseudomonadati</taxon>
        <taxon>Pseudomonadota</taxon>
        <taxon>Gammaproteobacteria</taxon>
        <taxon>Enterobacterales</taxon>
        <taxon>Yersiniaceae</taxon>
        <taxon>Yersinia</taxon>
    </lineage>
</organism>
<evidence type="ECO:0000256" key="2">
    <source>
        <dbReference type="ARBA" id="ARBA00022581"/>
    </source>
</evidence>
<proteinExistence type="predicted"/>
<comment type="subcellular location">
    <subcellularLocation>
        <location evidence="1">Virion</location>
    </subcellularLocation>
</comment>
<dbReference type="GO" id="GO:0019062">
    <property type="term" value="P:virion attachment to host cell"/>
    <property type="evidence" value="ECO:0007669"/>
    <property type="project" value="InterPro"/>
</dbReference>
<reference evidence="5" key="1">
    <citation type="submission" date="2008-02" db="EMBL/GenBank/DDBJ databases">
        <title>Complete sequence of Yersinia pseudotuberculosis YPIII.</title>
        <authorList>
            <consortium name="US DOE Joint Genome Institute"/>
            <person name="Challacombe J.F."/>
            <person name="Bruce D."/>
            <person name="Detter J.C."/>
            <person name="Green L."/>
            <person name="Land M."/>
            <person name="Munk C."/>
            <person name="Lindler L.E."/>
            <person name="Nikolich M.P."/>
            <person name="Brettin T."/>
        </authorList>
    </citation>
    <scope>NUCLEOTIDE SEQUENCE</scope>
    <source>
        <strain evidence="5">YPIII</strain>
    </source>
</reference>
<protein>
    <submittedName>
        <fullName evidence="5">Tail fiber repeat 2 protein</fullName>
    </submittedName>
</protein>
<evidence type="ECO:0000313" key="5">
    <source>
        <dbReference type="EMBL" id="ACA66496.1"/>
    </source>
</evidence>
<evidence type="ECO:0000256" key="1">
    <source>
        <dbReference type="ARBA" id="ARBA00004328"/>
    </source>
</evidence>
<dbReference type="KEGG" id="ypy:YPK_0183"/>
<dbReference type="Pfam" id="PF21882">
    <property type="entry name" value="Gp53-like_C"/>
    <property type="match status" value="1"/>
</dbReference>
<dbReference type="PANTHER" id="PTHR35191">
    <property type="entry name" value="PROPHAGE SIDE TAIL FIBER PROTEIN HOMOLOG STFQ-RELATED"/>
    <property type="match status" value="1"/>
</dbReference>
<gene>
    <name evidence="5" type="ordered locus">YPK_0183</name>
</gene>
<accession>A0A0H3B0A7</accession>
<dbReference type="InterPro" id="IPR005068">
    <property type="entry name" value="Phage_lambda_Stf-r2"/>
</dbReference>
<keyword evidence="2" id="KW-0945">Host-virus interaction</keyword>